<protein>
    <recommendedName>
        <fullName evidence="9">Biopolymer transporter ExbD</fullName>
    </recommendedName>
</protein>
<organism evidence="7 8">
    <name type="scientific">Potamilus streckersoni</name>
    <dbReference type="NCBI Taxonomy" id="2493646"/>
    <lineage>
        <taxon>Eukaryota</taxon>
        <taxon>Metazoa</taxon>
        <taxon>Spiralia</taxon>
        <taxon>Lophotrochozoa</taxon>
        <taxon>Mollusca</taxon>
        <taxon>Bivalvia</taxon>
        <taxon>Autobranchia</taxon>
        <taxon>Heteroconchia</taxon>
        <taxon>Palaeoheterodonta</taxon>
        <taxon>Unionida</taxon>
        <taxon>Unionoidea</taxon>
        <taxon>Unionidae</taxon>
        <taxon>Ambleminae</taxon>
        <taxon>Lampsilini</taxon>
        <taxon>Potamilus</taxon>
    </lineage>
</organism>
<dbReference type="AlphaFoldDB" id="A0AAE0W8Y0"/>
<comment type="caution">
    <text evidence="7">The sequence shown here is derived from an EMBL/GenBank/DDBJ whole genome shotgun (WGS) entry which is preliminary data.</text>
</comment>
<sequence>MAQIKAKRVGFVLDMAPMVDVAFLLLTFFMLTTQFRPPEPVEVMIPSSNSEIKIPESNVLVLTVSREGHIYLGVAEQGTREGIFDQFVKKRLQGMSEDKIADSLKRFKLTESFRVYPNELEEAVIAARLSNPKMRPIIRSDVEAEFKDVDLIMQMSAGVSEPHGGHRRGKKKRRKRLGFTLDMAPMVDVAFLLLTFFMLTTTFSKPSTMEITMPKKDVETKIAESNLLTYSILRGDSVFWSRGQSVPEYVPLYEVVEGKKLISNQIKAIVKEQRQEVINEISEDNLAVVLKFDKRSRYRNLVDMIDELNLMDMKRFSLSALSEEDKNRILNPQTSVEK</sequence>
<keyword evidence="4 6" id="KW-1133">Transmembrane helix</keyword>
<accession>A0AAE0W8Y0</accession>
<feature type="transmembrane region" description="Helical" evidence="6">
    <location>
        <begin position="177"/>
        <end position="199"/>
    </location>
</feature>
<dbReference type="Pfam" id="PF02472">
    <property type="entry name" value="ExbD"/>
    <property type="match status" value="2"/>
</dbReference>
<dbReference type="Proteomes" id="UP001195483">
    <property type="component" value="Unassembled WGS sequence"/>
</dbReference>
<proteinExistence type="predicted"/>
<dbReference type="GO" id="GO:0005886">
    <property type="term" value="C:plasma membrane"/>
    <property type="evidence" value="ECO:0007669"/>
    <property type="project" value="UniProtKB-SubCell"/>
</dbReference>
<keyword evidence="8" id="KW-1185">Reference proteome</keyword>
<reference evidence="7" key="3">
    <citation type="submission" date="2023-05" db="EMBL/GenBank/DDBJ databases">
        <authorList>
            <person name="Smith C.H."/>
        </authorList>
    </citation>
    <scope>NUCLEOTIDE SEQUENCE</scope>
    <source>
        <strain evidence="7">CHS0354</strain>
        <tissue evidence="7">Mantle</tissue>
    </source>
</reference>
<evidence type="ECO:0000313" key="8">
    <source>
        <dbReference type="Proteomes" id="UP001195483"/>
    </source>
</evidence>
<dbReference type="PANTHER" id="PTHR30558">
    <property type="entry name" value="EXBD MEMBRANE COMPONENT OF PMF-DRIVEN MACROMOLECULE IMPORT SYSTEM"/>
    <property type="match status" value="1"/>
</dbReference>
<evidence type="ECO:0000256" key="2">
    <source>
        <dbReference type="ARBA" id="ARBA00022475"/>
    </source>
</evidence>
<evidence type="ECO:0000256" key="1">
    <source>
        <dbReference type="ARBA" id="ARBA00004162"/>
    </source>
</evidence>
<name>A0AAE0W8Y0_9BIVA</name>
<dbReference type="PANTHER" id="PTHR30558:SF3">
    <property type="entry name" value="BIOPOLYMER TRANSPORT PROTEIN EXBD-RELATED"/>
    <property type="match status" value="1"/>
</dbReference>
<evidence type="ECO:0000256" key="6">
    <source>
        <dbReference type="SAM" id="Phobius"/>
    </source>
</evidence>
<keyword evidence="2" id="KW-1003">Cell membrane</keyword>
<evidence type="ECO:0000256" key="5">
    <source>
        <dbReference type="ARBA" id="ARBA00023136"/>
    </source>
</evidence>
<comment type="subcellular location">
    <subcellularLocation>
        <location evidence="1">Cell membrane</location>
        <topology evidence="1">Single-pass membrane protein</topology>
    </subcellularLocation>
</comment>
<dbReference type="GO" id="GO:0022857">
    <property type="term" value="F:transmembrane transporter activity"/>
    <property type="evidence" value="ECO:0007669"/>
    <property type="project" value="InterPro"/>
</dbReference>
<dbReference type="EMBL" id="JAEAOA010000085">
    <property type="protein sequence ID" value="KAK3604772.1"/>
    <property type="molecule type" value="Genomic_DNA"/>
</dbReference>
<dbReference type="InterPro" id="IPR003400">
    <property type="entry name" value="ExbD"/>
</dbReference>
<evidence type="ECO:0000313" key="7">
    <source>
        <dbReference type="EMBL" id="KAK3604772.1"/>
    </source>
</evidence>
<evidence type="ECO:0008006" key="9">
    <source>
        <dbReference type="Google" id="ProtNLM"/>
    </source>
</evidence>
<gene>
    <name evidence="7" type="ORF">CHS0354_000430</name>
</gene>
<reference evidence="7" key="1">
    <citation type="journal article" date="2021" name="Genome Biol. Evol.">
        <title>A High-Quality Reference Genome for a Parasitic Bivalve with Doubly Uniparental Inheritance (Bivalvia: Unionida).</title>
        <authorList>
            <person name="Smith C.H."/>
        </authorList>
    </citation>
    <scope>NUCLEOTIDE SEQUENCE</scope>
    <source>
        <strain evidence="7">CHS0354</strain>
    </source>
</reference>
<evidence type="ECO:0000256" key="4">
    <source>
        <dbReference type="ARBA" id="ARBA00022989"/>
    </source>
</evidence>
<evidence type="ECO:0000256" key="3">
    <source>
        <dbReference type="ARBA" id="ARBA00022692"/>
    </source>
</evidence>
<keyword evidence="3 6" id="KW-0812">Transmembrane</keyword>
<reference evidence="7" key="2">
    <citation type="journal article" date="2021" name="Genome Biol. Evol.">
        <title>Developing a high-quality reference genome for a parasitic bivalve with doubly uniparental inheritance (Bivalvia: Unionida).</title>
        <authorList>
            <person name="Smith C.H."/>
        </authorList>
    </citation>
    <scope>NUCLEOTIDE SEQUENCE</scope>
    <source>
        <strain evidence="7">CHS0354</strain>
        <tissue evidence="7">Mantle</tissue>
    </source>
</reference>
<keyword evidence="5 6" id="KW-0472">Membrane</keyword>